<dbReference type="KEGG" id="daw:HS1_001257"/>
<evidence type="ECO:0000256" key="3">
    <source>
        <dbReference type="ARBA" id="ARBA00043995"/>
    </source>
</evidence>
<gene>
    <name evidence="6" type="ORF">HS1_001257</name>
</gene>
<dbReference type="GO" id="GO:0005829">
    <property type="term" value="C:cytosol"/>
    <property type="evidence" value="ECO:0007669"/>
    <property type="project" value="TreeGrafter"/>
</dbReference>
<name>A0A7U4QKL4_DESA2</name>
<protein>
    <recommendedName>
        <fullName evidence="4">lipopolysaccharide heptosyltransferase II</fullName>
        <ecNumber evidence="4">2.4.99.24</ecNumber>
    </recommendedName>
</protein>
<dbReference type="Gene3D" id="3.40.50.2000">
    <property type="entry name" value="Glycogen Phosphorylase B"/>
    <property type="match status" value="2"/>
</dbReference>
<dbReference type="PANTHER" id="PTHR30160">
    <property type="entry name" value="TETRAACYLDISACCHARIDE 4'-KINASE-RELATED"/>
    <property type="match status" value="1"/>
</dbReference>
<dbReference type="GO" id="GO:0008713">
    <property type="term" value="F:ADP-heptose-lipopolysaccharide heptosyltransferase activity"/>
    <property type="evidence" value="ECO:0007669"/>
    <property type="project" value="UniProtKB-EC"/>
</dbReference>
<comment type="catalytic activity">
    <reaction evidence="5">
        <text>an L-alpha-D-Hep-(1-&gt;5)-[alpha-Kdo-(2-&gt;4)]-alpha-Kdo-(2-&gt;6)-lipid A + ADP-L-glycero-beta-D-manno-heptose = an L-alpha-D-Hep-(1-&gt;3)-L-alpha-D-Hep-(1-&gt;5)-[alpha-Kdo-(2-&gt;4)]-alpha-Kdo-(2-&gt;6)-lipid A + ADP + H(+)</text>
        <dbReference type="Rhea" id="RHEA:74071"/>
        <dbReference type="ChEBI" id="CHEBI:15378"/>
        <dbReference type="ChEBI" id="CHEBI:61506"/>
        <dbReference type="ChEBI" id="CHEBI:193068"/>
        <dbReference type="ChEBI" id="CHEBI:193069"/>
        <dbReference type="ChEBI" id="CHEBI:456216"/>
        <dbReference type="EC" id="2.4.99.24"/>
    </reaction>
</comment>
<accession>A0A7U4QKL4</accession>
<dbReference type="Pfam" id="PF01075">
    <property type="entry name" value="Glyco_transf_9"/>
    <property type="match status" value="1"/>
</dbReference>
<evidence type="ECO:0000256" key="2">
    <source>
        <dbReference type="ARBA" id="ARBA00022679"/>
    </source>
</evidence>
<evidence type="ECO:0000256" key="5">
    <source>
        <dbReference type="ARBA" id="ARBA00047503"/>
    </source>
</evidence>
<dbReference type="InterPro" id="IPR051199">
    <property type="entry name" value="LPS_LOS_Heptosyltrfase"/>
</dbReference>
<dbReference type="GO" id="GO:0009244">
    <property type="term" value="P:lipopolysaccharide core region biosynthetic process"/>
    <property type="evidence" value="ECO:0007669"/>
    <property type="project" value="TreeGrafter"/>
</dbReference>
<dbReference type="OrthoDB" id="9797795at2"/>
<keyword evidence="1" id="KW-0328">Glycosyltransferase</keyword>
<evidence type="ECO:0000256" key="4">
    <source>
        <dbReference type="ARBA" id="ARBA00044042"/>
    </source>
</evidence>
<dbReference type="Proteomes" id="UP000070560">
    <property type="component" value="Chromosome"/>
</dbReference>
<evidence type="ECO:0000313" key="7">
    <source>
        <dbReference type="Proteomes" id="UP000070560"/>
    </source>
</evidence>
<dbReference type="InterPro" id="IPR011910">
    <property type="entry name" value="RfaF"/>
</dbReference>
<organism evidence="6 7">
    <name type="scientific">Desulfofervidus auxilii</name>
    <dbReference type="NCBI Taxonomy" id="1621989"/>
    <lineage>
        <taxon>Bacteria</taxon>
        <taxon>Pseudomonadati</taxon>
        <taxon>Thermodesulfobacteriota</taxon>
        <taxon>Candidatus Desulfofervidia</taxon>
        <taxon>Candidatus Desulfofervidales</taxon>
        <taxon>Candidatus Desulfofervidaceae</taxon>
        <taxon>Candidatus Desulfofervidus</taxon>
    </lineage>
</organism>
<dbReference type="InterPro" id="IPR002201">
    <property type="entry name" value="Glyco_trans_9"/>
</dbReference>
<reference evidence="6 7" key="1">
    <citation type="submission" date="2015-10" db="EMBL/GenBank/DDBJ databases">
        <title>Candidatus Desulfofervidus auxilii, a hydrogenotrophic sulfate-reducing bacterium involved in the thermophilic anaerobic oxidation of methane.</title>
        <authorList>
            <person name="Krukenberg V."/>
            <person name="Richter M."/>
            <person name="Wegener G."/>
        </authorList>
    </citation>
    <scope>NUCLEOTIDE SEQUENCE [LARGE SCALE GENOMIC DNA]</scope>
    <source>
        <strain evidence="6 7">HS1</strain>
    </source>
</reference>
<dbReference type="NCBIfam" id="TIGR02195">
    <property type="entry name" value="heptsyl_trn_II"/>
    <property type="match status" value="1"/>
</dbReference>
<dbReference type="EC" id="2.4.99.24" evidence="4"/>
<keyword evidence="7" id="KW-1185">Reference proteome</keyword>
<evidence type="ECO:0000313" key="6">
    <source>
        <dbReference type="EMBL" id="AMM41061.1"/>
    </source>
</evidence>
<dbReference type="AlphaFoldDB" id="A0A7U4QKL4"/>
<proteinExistence type="inferred from homology"/>
<evidence type="ECO:0000256" key="1">
    <source>
        <dbReference type="ARBA" id="ARBA00022676"/>
    </source>
</evidence>
<keyword evidence="2 6" id="KW-0808">Transferase</keyword>
<dbReference type="SUPFAM" id="SSF53756">
    <property type="entry name" value="UDP-Glycosyltransferase/glycogen phosphorylase"/>
    <property type="match status" value="1"/>
</dbReference>
<dbReference type="RefSeq" id="WP_066062494.1">
    <property type="nucleotide sequence ID" value="NZ_CP013015.1"/>
</dbReference>
<dbReference type="PANTHER" id="PTHR30160:SF7">
    <property type="entry name" value="ADP-HEPTOSE--LPS HEPTOSYLTRANSFERASE 2"/>
    <property type="match status" value="1"/>
</dbReference>
<dbReference type="CDD" id="cd03789">
    <property type="entry name" value="GT9_LPS_heptosyltransferase"/>
    <property type="match status" value="1"/>
</dbReference>
<dbReference type="EMBL" id="CP013015">
    <property type="protein sequence ID" value="AMM41061.1"/>
    <property type="molecule type" value="Genomic_DNA"/>
</dbReference>
<sequence length="333" mass="37937">MDKGKIRILVRAPNWLGDAIMGLPFLENLRYIYPQAHIGIWCKPHLRPIFKAYSKIDQVIIYPNSILSLFRYFLKLRYFSACILLPNSFSSALSAFFSGIPQRIGYATDGRDLLLTQRYPPPEQEALHQIDYYLHLLKCMGYEVKHCIPTLNTLPEGEEEEKRLRLKYQWQRDYIVFAPGAAYGSAKCWPAFYFAKLAKEIKKTAIEVLILGSQKDKPMAKKILGYSKDKKGIYDLTGLTSLAGAMSIIKKSMLVISNDSGLMHLTAALKHPQIAIFGPTNPKRTAPYGKTTKIIYHQVACAPCKYRQCPKDHICMHQIKVEEVFNAVQDLLS</sequence>
<comment type="similarity">
    <text evidence="3">Belongs to the glycosyltransferase 9 family.</text>
</comment>